<accession>A0AC34GHS5</accession>
<evidence type="ECO:0000313" key="1">
    <source>
        <dbReference type="Proteomes" id="UP000887579"/>
    </source>
</evidence>
<evidence type="ECO:0000313" key="2">
    <source>
        <dbReference type="WBParaSite" id="ES5_v2.g29255.t1"/>
    </source>
</evidence>
<dbReference type="Proteomes" id="UP000887579">
    <property type="component" value="Unplaced"/>
</dbReference>
<dbReference type="WBParaSite" id="ES5_v2.g29255.t1">
    <property type="protein sequence ID" value="ES5_v2.g29255.t1"/>
    <property type="gene ID" value="ES5_v2.g29255"/>
</dbReference>
<sequence>MSSYLSSCFDEEEEPLSTTIDENETLFQAVGKISQLDNSILLLQRLRLVEHGRELFEPQEPQIRSSKVGKKDLIDEGNKGVKSEVKQSDNSLGKENSEFDSKEKHLSCMLNTDSDKLSMLQQKEYRECLASCLDRCFKGQQPLSTSRDQN</sequence>
<protein>
    <submittedName>
        <fullName evidence="2">Uncharacterized protein</fullName>
    </submittedName>
</protein>
<proteinExistence type="predicted"/>
<reference evidence="2" key="1">
    <citation type="submission" date="2022-11" db="UniProtKB">
        <authorList>
            <consortium name="WormBaseParasite"/>
        </authorList>
    </citation>
    <scope>IDENTIFICATION</scope>
</reference>
<name>A0AC34GHS5_9BILA</name>
<organism evidence="1 2">
    <name type="scientific">Panagrolaimus sp. ES5</name>
    <dbReference type="NCBI Taxonomy" id="591445"/>
    <lineage>
        <taxon>Eukaryota</taxon>
        <taxon>Metazoa</taxon>
        <taxon>Ecdysozoa</taxon>
        <taxon>Nematoda</taxon>
        <taxon>Chromadorea</taxon>
        <taxon>Rhabditida</taxon>
        <taxon>Tylenchina</taxon>
        <taxon>Panagrolaimomorpha</taxon>
        <taxon>Panagrolaimoidea</taxon>
        <taxon>Panagrolaimidae</taxon>
        <taxon>Panagrolaimus</taxon>
    </lineage>
</organism>